<name>A0A840V4R2_9BACT</name>
<dbReference type="GO" id="GO:0005737">
    <property type="term" value="C:cytoplasm"/>
    <property type="evidence" value="ECO:0007669"/>
    <property type="project" value="TreeGrafter"/>
</dbReference>
<dbReference type="RefSeq" id="WP_183350460.1">
    <property type="nucleotide sequence ID" value="NZ_JACHEO010000008.1"/>
</dbReference>
<dbReference type="GO" id="GO:0004029">
    <property type="term" value="F:aldehyde dehydrogenase (NAD+) activity"/>
    <property type="evidence" value="ECO:0007669"/>
    <property type="project" value="TreeGrafter"/>
</dbReference>
<feature type="domain" description="NAD-dependent epimerase/dehydratase" evidence="1">
    <location>
        <begin position="12"/>
        <end position="183"/>
    </location>
</feature>
<organism evidence="2 3">
    <name type="scientific">Desulfoprunum benzoelyticum</name>
    <dbReference type="NCBI Taxonomy" id="1506996"/>
    <lineage>
        <taxon>Bacteria</taxon>
        <taxon>Pseudomonadati</taxon>
        <taxon>Thermodesulfobacteriota</taxon>
        <taxon>Desulfobulbia</taxon>
        <taxon>Desulfobulbales</taxon>
        <taxon>Desulfobulbaceae</taxon>
        <taxon>Desulfoprunum</taxon>
    </lineage>
</organism>
<dbReference type="PANTHER" id="PTHR48079:SF6">
    <property type="entry name" value="NAD(P)-BINDING DOMAIN-CONTAINING PROTEIN-RELATED"/>
    <property type="match status" value="1"/>
</dbReference>
<dbReference type="SUPFAM" id="SSF51735">
    <property type="entry name" value="NAD(P)-binding Rossmann-fold domains"/>
    <property type="match status" value="1"/>
</dbReference>
<protein>
    <submittedName>
        <fullName evidence="2">Nucleoside-diphosphate-sugar epimerase</fullName>
    </submittedName>
</protein>
<gene>
    <name evidence="2" type="ORF">HNQ81_001812</name>
</gene>
<dbReference type="PANTHER" id="PTHR48079">
    <property type="entry name" value="PROTEIN YEEZ"/>
    <property type="match status" value="1"/>
</dbReference>
<proteinExistence type="predicted"/>
<dbReference type="Proteomes" id="UP000539642">
    <property type="component" value="Unassembled WGS sequence"/>
</dbReference>
<keyword evidence="3" id="KW-1185">Reference proteome</keyword>
<evidence type="ECO:0000313" key="2">
    <source>
        <dbReference type="EMBL" id="MBB5348081.1"/>
    </source>
</evidence>
<accession>A0A840V4R2</accession>
<dbReference type="InterPro" id="IPR036291">
    <property type="entry name" value="NAD(P)-bd_dom_sf"/>
</dbReference>
<evidence type="ECO:0000313" key="3">
    <source>
        <dbReference type="Proteomes" id="UP000539642"/>
    </source>
</evidence>
<dbReference type="InterPro" id="IPR051783">
    <property type="entry name" value="NAD(P)-dependent_oxidoreduct"/>
</dbReference>
<sequence>MSERQFMKRRWIITGANGYLGGELCKGLDLRGENVLGVIRSGRQLIDQKVTGKSCYTYEKLAATLLPSDILVHCAGKTGSEGTWEEFLRINVEWPLQLFDQAVEKGVTCFIYVSSVAALGYRNRTDDNPLKEDAEPRLAPGELYGRSKLLAEQALQNRAKEEKIRLVILRPGLIYGHRWLGKKQTWLRRGVLVDPYLRVPLVHVDNFLDALYLAASKTEAAGIYFVVDDEQPPLWELNRKKIVLGLMRFQPWRIGVSGFLVLNAVRMFVRVIRGQFRALPNGYSMAQFYFQTRRLLYSTEKLSTCVGWQPSIKLKDGLAECIGQEITTQNYLPLVKNA</sequence>
<dbReference type="EMBL" id="JACHEO010000008">
    <property type="protein sequence ID" value="MBB5348081.1"/>
    <property type="molecule type" value="Genomic_DNA"/>
</dbReference>
<dbReference type="Gene3D" id="3.40.50.720">
    <property type="entry name" value="NAD(P)-binding Rossmann-like Domain"/>
    <property type="match status" value="1"/>
</dbReference>
<evidence type="ECO:0000259" key="1">
    <source>
        <dbReference type="Pfam" id="PF01370"/>
    </source>
</evidence>
<dbReference type="AlphaFoldDB" id="A0A840V4R2"/>
<reference evidence="2 3" key="1">
    <citation type="submission" date="2020-08" db="EMBL/GenBank/DDBJ databases">
        <title>Genomic Encyclopedia of Type Strains, Phase IV (KMG-IV): sequencing the most valuable type-strain genomes for metagenomic binning, comparative biology and taxonomic classification.</title>
        <authorList>
            <person name="Goeker M."/>
        </authorList>
    </citation>
    <scope>NUCLEOTIDE SEQUENCE [LARGE SCALE GENOMIC DNA]</scope>
    <source>
        <strain evidence="2 3">DSM 28570</strain>
    </source>
</reference>
<dbReference type="Pfam" id="PF01370">
    <property type="entry name" value="Epimerase"/>
    <property type="match status" value="1"/>
</dbReference>
<comment type="caution">
    <text evidence="2">The sequence shown here is derived from an EMBL/GenBank/DDBJ whole genome shotgun (WGS) entry which is preliminary data.</text>
</comment>
<dbReference type="InterPro" id="IPR001509">
    <property type="entry name" value="Epimerase_deHydtase"/>
</dbReference>